<accession>A0A6A4J5W4</accession>
<keyword evidence="2" id="KW-1185">Reference proteome</keyword>
<sequence length="189" mass="21053">MKSIAVFVVAIIKVLCADGYYGAAFTSDGWPYRGVALNILASRGIQPDRILNMSREDYYFGSFSISAIYRVGSKVTCLLHIYFADTVSVKLPVKMGIGKLVVTSLILVLLSEYSEQQYDIKALVLQIGKSRGIEPDRVLNSGMDHMKSGLDRYMVVYRSISSFTCALYVFTDPRVVDYVDVKQVSVNCN</sequence>
<protein>
    <submittedName>
        <fullName evidence="1">Uncharacterized protein</fullName>
    </submittedName>
</protein>
<dbReference type="Proteomes" id="UP000466442">
    <property type="component" value="Unassembled WGS sequence"/>
</dbReference>
<dbReference type="EMBL" id="WIXP02000015">
    <property type="protein sequence ID" value="KAF6199356.1"/>
    <property type="molecule type" value="Genomic_DNA"/>
</dbReference>
<proteinExistence type="predicted"/>
<name>A0A6A4J5W4_APOLU</name>
<organism evidence="1 2">
    <name type="scientific">Apolygus lucorum</name>
    <name type="common">Small green plant bug</name>
    <name type="synonym">Lygocoris lucorum</name>
    <dbReference type="NCBI Taxonomy" id="248454"/>
    <lineage>
        <taxon>Eukaryota</taxon>
        <taxon>Metazoa</taxon>
        <taxon>Ecdysozoa</taxon>
        <taxon>Arthropoda</taxon>
        <taxon>Hexapoda</taxon>
        <taxon>Insecta</taxon>
        <taxon>Pterygota</taxon>
        <taxon>Neoptera</taxon>
        <taxon>Paraneoptera</taxon>
        <taxon>Hemiptera</taxon>
        <taxon>Heteroptera</taxon>
        <taxon>Panheteroptera</taxon>
        <taxon>Cimicomorpha</taxon>
        <taxon>Miridae</taxon>
        <taxon>Mirini</taxon>
        <taxon>Apolygus</taxon>
    </lineage>
</organism>
<dbReference type="AlphaFoldDB" id="A0A6A4J5W4"/>
<reference evidence="1" key="1">
    <citation type="journal article" date="2021" name="Mol. Ecol. Resour.">
        <title>Apolygus lucorum genome provides insights into omnivorousness and mesophyll feeding.</title>
        <authorList>
            <person name="Liu Y."/>
            <person name="Liu H."/>
            <person name="Wang H."/>
            <person name="Huang T."/>
            <person name="Liu B."/>
            <person name="Yang B."/>
            <person name="Yin L."/>
            <person name="Li B."/>
            <person name="Zhang Y."/>
            <person name="Zhang S."/>
            <person name="Jiang F."/>
            <person name="Zhang X."/>
            <person name="Ren Y."/>
            <person name="Wang B."/>
            <person name="Wang S."/>
            <person name="Lu Y."/>
            <person name="Wu K."/>
            <person name="Fan W."/>
            <person name="Wang G."/>
        </authorList>
    </citation>
    <scope>NUCLEOTIDE SEQUENCE</scope>
    <source>
        <strain evidence="1">12Hb</strain>
    </source>
</reference>
<evidence type="ECO:0000313" key="1">
    <source>
        <dbReference type="EMBL" id="KAF6199356.1"/>
    </source>
</evidence>
<evidence type="ECO:0000313" key="2">
    <source>
        <dbReference type="Proteomes" id="UP000466442"/>
    </source>
</evidence>
<comment type="caution">
    <text evidence="1">The sequence shown here is derived from an EMBL/GenBank/DDBJ whole genome shotgun (WGS) entry which is preliminary data.</text>
</comment>
<gene>
    <name evidence="1" type="ORF">GE061_007382</name>
</gene>